<dbReference type="SUPFAM" id="SSF52540">
    <property type="entry name" value="P-loop containing nucleoside triphosphate hydrolases"/>
    <property type="match status" value="1"/>
</dbReference>
<dbReference type="Gene3D" id="3.40.50.300">
    <property type="entry name" value="P-loop containing nucleotide triphosphate hydrolases"/>
    <property type="match status" value="2"/>
</dbReference>
<gene>
    <name evidence="2" type="ORF">NCTC10254_00079</name>
</gene>
<evidence type="ECO:0000313" key="3">
    <source>
        <dbReference type="Proteomes" id="UP000249886"/>
    </source>
</evidence>
<evidence type="ECO:0000256" key="1">
    <source>
        <dbReference type="SAM" id="MobiDB-lite"/>
    </source>
</evidence>
<dbReference type="EMBL" id="UARK01000001">
    <property type="protein sequence ID" value="SPW23722.1"/>
    <property type="molecule type" value="Genomic_DNA"/>
</dbReference>
<comment type="caution">
    <text evidence="2">The sequence shown here is derived from an EMBL/GenBank/DDBJ whole genome shotgun (WGS) entry which is preliminary data.</text>
</comment>
<evidence type="ECO:0000313" key="2">
    <source>
        <dbReference type="EMBL" id="SPW23722.1"/>
    </source>
</evidence>
<dbReference type="AlphaFoldDB" id="A0A6H9XRT7"/>
<dbReference type="InterPro" id="IPR027417">
    <property type="entry name" value="P-loop_NTPase"/>
</dbReference>
<dbReference type="RefSeq" id="WP_005525018.1">
    <property type="nucleotide sequence ID" value="NZ_CP050134.2"/>
</dbReference>
<protein>
    <submittedName>
        <fullName evidence="2">Type IV secretory pathway, VirB4 components</fullName>
    </submittedName>
</protein>
<dbReference type="Proteomes" id="UP000249886">
    <property type="component" value="Unassembled WGS sequence"/>
</dbReference>
<sequence length="576" mass="62931">MVRKKKQKIDYFELHEQIMHGDATPPPIFSIKGFGYARWLSHNKKHVEDSKHQFNMAGGTEPVRGEKSFSRSTMRGFSGPWSGQAAVVSGPQEWQTTTNLGAGFNPNVAGAPAPAIGTPLGVHPITGAEICCDPLSWFREGIISNPSCFVLSVPGKGKSTLVRKMLMGDVAQGHIPIIAGDIKGEYVGFVQQVGGQVITIGHGAGTLNPLDVGALGRVIPQIRNKLTEMDKTKDKEEYKRIEDTLHRALEQVHGRQVTMVATLVGLGRKTPMKDWEAMLVSIALREIYTHTNIDWEHPPVLEDLINHLEQGSDELFKKGRARTQEEWDNRIDNLLLSLNSLLDGPTGQIFAGETSSPIHIGANAVCIDVSAIDRGDEAMKAAVMMACWSAAFGAIEAAHMLADVGLAKQQYFSATLDELWQVLAAAPGMVQHVDALTRLNRTDATVLNMITHTFRDLEALSNEEDRQTAMGFIERAGMVICGGLPASELDILQSRLTFTAAEAAMVVSWSRGVHPGRTRSRNARSGALGRGQFMIKPAKDGTPGIPVQTILTPTEVKHRLHDTNVRFDEYFSKGIL</sequence>
<dbReference type="GeneID" id="84573446"/>
<reference evidence="2 3" key="1">
    <citation type="submission" date="2018-06" db="EMBL/GenBank/DDBJ databases">
        <authorList>
            <consortium name="Pathogen Informatics"/>
            <person name="Doyle S."/>
        </authorList>
    </citation>
    <scope>NUCLEOTIDE SEQUENCE [LARGE SCALE GENOMIC DNA]</scope>
    <source>
        <strain evidence="2 3">NCTC10254</strain>
    </source>
</reference>
<organism evidence="2 3">
    <name type="scientific">Corynebacterium matruchotii</name>
    <dbReference type="NCBI Taxonomy" id="43768"/>
    <lineage>
        <taxon>Bacteria</taxon>
        <taxon>Bacillati</taxon>
        <taxon>Actinomycetota</taxon>
        <taxon>Actinomycetes</taxon>
        <taxon>Mycobacteriales</taxon>
        <taxon>Corynebacteriaceae</taxon>
        <taxon>Corynebacterium</taxon>
    </lineage>
</organism>
<name>A0A6H9XRT7_9CORY</name>
<feature type="region of interest" description="Disordered" evidence="1">
    <location>
        <begin position="55"/>
        <end position="75"/>
    </location>
</feature>
<accession>A0A6H9XRT7</accession>
<proteinExistence type="predicted"/>